<feature type="domain" description="PAS fold" evidence="5">
    <location>
        <begin position="22"/>
        <end position="111"/>
    </location>
</feature>
<evidence type="ECO:0000256" key="1">
    <source>
        <dbReference type="ARBA" id="ARBA00009132"/>
    </source>
</evidence>
<evidence type="ECO:0000256" key="2">
    <source>
        <dbReference type="ARBA" id="ARBA00019243"/>
    </source>
</evidence>
<keyword evidence="7" id="KW-1185">Reference proteome</keyword>
<accession>A0A4R9KFB6</accession>
<evidence type="ECO:0000259" key="5">
    <source>
        <dbReference type="Pfam" id="PF00989"/>
    </source>
</evidence>
<dbReference type="EMBL" id="RQGD01000002">
    <property type="protein sequence ID" value="TGL63943.1"/>
    <property type="molecule type" value="Genomic_DNA"/>
</dbReference>
<dbReference type="SUPFAM" id="SSF55785">
    <property type="entry name" value="PYP-like sensor domain (PAS domain)"/>
    <property type="match status" value="1"/>
</dbReference>
<keyword evidence="3" id="KW-0157">Chromophore</keyword>
<dbReference type="RefSeq" id="WP_135621440.1">
    <property type="nucleotide sequence ID" value="NZ_RQGD01000002.1"/>
</dbReference>
<gene>
    <name evidence="6" type="ORF">EHQ58_00845</name>
</gene>
<dbReference type="AlphaFoldDB" id="A0A4R9KFB6"/>
<name>A0A4R9KFB6_9LEPT</name>
<dbReference type="GO" id="GO:0007602">
    <property type="term" value="P:phototransduction"/>
    <property type="evidence" value="ECO:0007669"/>
    <property type="project" value="InterPro"/>
</dbReference>
<comment type="similarity">
    <text evidence="1">Belongs to the photoactive yellow protein family.</text>
</comment>
<dbReference type="InterPro" id="IPR035965">
    <property type="entry name" value="PAS-like_dom_sf"/>
</dbReference>
<evidence type="ECO:0000313" key="6">
    <source>
        <dbReference type="EMBL" id="TGL63943.1"/>
    </source>
</evidence>
<dbReference type="OrthoDB" id="329226at2"/>
<sequence>MTSFIEPTFLTKLGSLNQASADALNFGVVKVDESGKILLYNKFESELANVPIEKAVGKNFFTEIAICTNNRLFFGKFKEGMAKKEMDVTFSYVFTYKMKPTNVMIHLYYDPSSTSNWIFVKPK</sequence>
<dbReference type="GO" id="GO:0009881">
    <property type="term" value="F:photoreceptor activity"/>
    <property type="evidence" value="ECO:0007669"/>
    <property type="project" value="InterPro"/>
</dbReference>
<reference evidence="6" key="1">
    <citation type="journal article" date="2019" name="PLoS Negl. Trop. Dis.">
        <title>Revisiting the worldwide diversity of Leptospira species in the environment.</title>
        <authorList>
            <person name="Vincent A.T."/>
            <person name="Schiettekatte O."/>
            <person name="Bourhy P."/>
            <person name="Veyrier F.J."/>
            <person name="Picardeau M."/>
        </authorList>
    </citation>
    <scope>NUCLEOTIDE SEQUENCE [LARGE SCALE GENOMIC DNA]</scope>
    <source>
        <strain evidence="6">201702476</strain>
    </source>
</reference>
<evidence type="ECO:0000256" key="3">
    <source>
        <dbReference type="ARBA" id="ARBA00022991"/>
    </source>
</evidence>
<dbReference type="Proteomes" id="UP000297693">
    <property type="component" value="Unassembled WGS sequence"/>
</dbReference>
<organism evidence="6 7">
    <name type="scientific">Leptospira ognonensis</name>
    <dbReference type="NCBI Taxonomy" id="2484945"/>
    <lineage>
        <taxon>Bacteria</taxon>
        <taxon>Pseudomonadati</taxon>
        <taxon>Spirochaetota</taxon>
        <taxon>Spirochaetia</taxon>
        <taxon>Leptospirales</taxon>
        <taxon>Leptospiraceae</taxon>
        <taxon>Leptospira</taxon>
    </lineage>
</organism>
<dbReference type="InterPro" id="IPR012130">
    <property type="entry name" value="PYP"/>
</dbReference>
<dbReference type="PIRSF" id="PIRSF000087">
    <property type="entry name" value="PYP"/>
    <property type="match status" value="1"/>
</dbReference>
<proteinExistence type="inferred from homology"/>
<protein>
    <recommendedName>
        <fullName evidence="2">Photoactive yellow protein</fullName>
    </recommendedName>
</protein>
<keyword evidence="4" id="KW-0675">Receptor</keyword>
<dbReference type="InterPro" id="IPR013767">
    <property type="entry name" value="PAS_fold"/>
</dbReference>
<comment type="caution">
    <text evidence="6">The sequence shown here is derived from an EMBL/GenBank/DDBJ whole genome shotgun (WGS) entry which is preliminary data.</text>
</comment>
<evidence type="ECO:0000313" key="7">
    <source>
        <dbReference type="Proteomes" id="UP000297693"/>
    </source>
</evidence>
<evidence type="ECO:0000256" key="4">
    <source>
        <dbReference type="ARBA" id="ARBA00023170"/>
    </source>
</evidence>
<dbReference type="Pfam" id="PF00989">
    <property type="entry name" value="PAS"/>
    <property type="match status" value="1"/>
</dbReference>
<dbReference type="GO" id="GO:0006355">
    <property type="term" value="P:regulation of DNA-templated transcription"/>
    <property type="evidence" value="ECO:0007669"/>
    <property type="project" value="InterPro"/>
</dbReference>
<dbReference type="Gene3D" id="3.30.450.20">
    <property type="entry name" value="PAS domain"/>
    <property type="match status" value="1"/>
</dbReference>